<evidence type="ECO:0000259" key="8">
    <source>
        <dbReference type="Pfam" id="PF02781"/>
    </source>
</evidence>
<evidence type="ECO:0000313" key="9">
    <source>
        <dbReference type="EMBL" id="KKL99658.1"/>
    </source>
</evidence>
<dbReference type="PROSITE" id="PS00069">
    <property type="entry name" value="G6P_DEHYDROGENASE"/>
    <property type="match status" value="1"/>
</dbReference>
<dbReference type="GO" id="GO:0004345">
    <property type="term" value="F:glucose-6-phosphate dehydrogenase activity"/>
    <property type="evidence" value="ECO:0007669"/>
    <property type="project" value="InterPro"/>
</dbReference>
<evidence type="ECO:0000256" key="6">
    <source>
        <dbReference type="ARBA" id="ARBA00023277"/>
    </source>
</evidence>
<protein>
    <recommendedName>
        <fullName evidence="10">Glucose-6-phosphate dehydrogenase C-terminal domain-containing protein</fullName>
    </recommendedName>
</protein>
<dbReference type="InterPro" id="IPR022675">
    <property type="entry name" value="G6P_DH_C"/>
</dbReference>
<dbReference type="SUPFAM" id="SSF51735">
    <property type="entry name" value="NAD(P)-binding Rossmann-fold domains"/>
    <property type="match status" value="1"/>
</dbReference>
<dbReference type="PRINTS" id="PR00079">
    <property type="entry name" value="G6PDHDRGNASE"/>
</dbReference>
<evidence type="ECO:0000256" key="3">
    <source>
        <dbReference type="ARBA" id="ARBA00022526"/>
    </source>
</evidence>
<dbReference type="SUPFAM" id="SSF55347">
    <property type="entry name" value="Glyceraldehyde-3-phosphate dehydrogenase-like, C-terminal domain"/>
    <property type="match status" value="1"/>
</dbReference>
<evidence type="ECO:0000256" key="5">
    <source>
        <dbReference type="ARBA" id="ARBA00023002"/>
    </source>
</evidence>
<dbReference type="PANTHER" id="PTHR23429:SF0">
    <property type="entry name" value="GLUCOSE-6-PHOSPHATE 1-DEHYDROGENASE"/>
    <property type="match status" value="1"/>
</dbReference>
<sequence>MSKPSVDKHLFVIFGGTGNLSLTKLLPALYNLLVKKNLKDVCQVLGVATKDIGDEGFREKAREALITAGFSKDEVDLWCDSCVHYQSLGKSPENYSPLAARIKSLEEDHNIKGNRVFYLALPPPSFPTVIKRIGESGLNKSSGWVRIVVEKPFGVDLSSARELNSLLHSYFDESQIYRIDHYLGKETVQNLLIFRFANTIFESLWSRDRIESVQITVAESIGIEGRASYYDRAGALRDIVQNHLAQLVTLIAMEPPAVFEADNIRSEKVKVLHSMPWIRPEYVVFGQYEKGTINNKEVSSYKEEPGTASDSSTETYVALRLEIDNWRWQGVPFYIRTGKRLPLRMTQIVINFRHPPICMFKPYSSCQIQSNRLLITLQPDEGFHLFFDVKEPEESLRLKTESLHFNYKEAFGPLPGAYQTLILDILEGDQTLFVRADEVEASWQLFTPLLEKDIPVHFYEAGTWGPKEADEFIARKGGIWLNQEVQM</sequence>
<comment type="pathway">
    <text evidence="1">Carbohydrate degradation; pentose phosphate pathway; D-ribulose 5-phosphate from D-glucose 6-phosphate (oxidative stage): step 1/3.</text>
</comment>
<dbReference type="HAMAP" id="MF_00966">
    <property type="entry name" value="G6PD"/>
    <property type="match status" value="1"/>
</dbReference>
<proteinExistence type="inferred from homology"/>
<dbReference type="GO" id="GO:0050661">
    <property type="term" value="F:NADP binding"/>
    <property type="evidence" value="ECO:0007669"/>
    <property type="project" value="InterPro"/>
</dbReference>
<name>A0A0F9GLH2_9ZZZZ</name>
<keyword evidence="4" id="KW-0521">NADP</keyword>
<dbReference type="Gene3D" id="3.30.360.10">
    <property type="entry name" value="Dihydrodipicolinate Reductase, domain 2"/>
    <property type="match status" value="1"/>
</dbReference>
<dbReference type="InterPro" id="IPR022674">
    <property type="entry name" value="G6P_DH_NAD-bd"/>
</dbReference>
<dbReference type="AlphaFoldDB" id="A0A0F9GLH2"/>
<evidence type="ECO:0000256" key="1">
    <source>
        <dbReference type="ARBA" id="ARBA00004937"/>
    </source>
</evidence>
<dbReference type="PIRSF" id="PIRSF000110">
    <property type="entry name" value="G6PD"/>
    <property type="match status" value="1"/>
</dbReference>
<evidence type="ECO:0000256" key="2">
    <source>
        <dbReference type="ARBA" id="ARBA00009975"/>
    </source>
</evidence>
<comment type="similarity">
    <text evidence="2">Belongs to the glucose-6-phosphate dehydrogenase family.</text>
</comment>
<dbReference type="NCBIfam" id="TIGR00871">
    <property type="entry name" value="zwf"/>
    <property type="match status" value="1"/>
</dbReference>
<dbReference type="UniPathway" id="UPA00115"/>
<feature type="domain" description="Glucose-6-phosphate dehydrogenase NAD-binding" evidence="7">
    <location>
        <begin position="12"/>
        <end position="190"/>
    </location>
</feature>
<feature type="domain" description="Glucose-6-phosphate dehydrogenase C-terminal" evidence="8">
    <location>
        <begin position="192"/>
        <end position="480"/>
    </location>
</feature>
<dbReference type="GO" id="GO:0006006">
    <property type="term" value="P:glucose metabolic process"/>
    <property type="evidence" value="ECO:0007669"/>
    <property type="project" value="UniProtKB-KW"/>
</dbReference>
<dbReference type="Pfam" id="PF00479">
    <property type="entry name" value="G6PD_N"/>
    <property type="match status" value="1"/>
</dbReference>
<keyword evidence="5" id="KW-0560">Oxidoreductase</keyword>
<keyword evidence="6" id="KW-0119">Carbohydrate metabolism</keyword>
<keyword evidence="3" id="KW-0313">Glucose metabolism</keyword>
<dbReference type="InterPro" id="IPR001282">
    <property type="entry name" value="G6P_DH"/>
</dbReference>
<gene>
    <name evidence="9" type="ORF">LCGC14_1812220</name>
</gene>
<dbReference type="Pfam" id="PF02781">
    <property type="entry name" value="G6PD_C"/>
    <property type="match status" value="1"/>
</dbReference>
<evidence type="ECO:0000256" key="4">
    <source>
        <dbReference type="ARBA" id="ARBA00022857"/>
    </source>
</evidence>
<dbReference type="Gene3D" id="3.40.50.720">
    <property type="entry name" value="NAD(P)-binding Rossmann-like Domain"/>
    <property type="match status" value="1"/>
</dbReference>
<evidence type="ECO:0000259" key="7">
    <source>
        <dbReference type="Pfam" id="PF00479"/>
    </source>
</evidence>
<reference evidence="9" key="1">
    <citation type="journal article" date="2015" name="Nature">
        <title>Complex archaea that bridge the gap between prokaryotes and eukaryotes.</title>
        <authorList>
            <person name="Spang A."/>
            <person name="Saw J.H."/>
            <person name="Jorgensen S.L."/>
            <person name="Zaremba-Niedzwiedzka K."/>
            <person name="Martijn J."/>
            <person name="Lind A.E."/>
            <person name="van Eijk R."/>
            <person name="Schleper C."/>
            <person name="Guy L."/>
            <person name="Ettema T.J."/>
        </authorList>
    </citation>
    <scope>NUCLEOTIDE SEQUENCE</scope>
</reference>
<dbReference type="InterPro" id="IPR036291">
    <property type="entry name" value="NAD(P)-bd_dom_sf"/>
</dbReference>
<dbReference type="GO" id="GO:0009051">
    <property type="term" value="P:pentose-phosphate shunt, oxidative branch"/>
    <property type="evidence" value="ECO:0007669"/>
    <property type="project" value="TreeGrafter"/>
</dbReference>
<dbReference type="PANTHER" id="PTHR23429">
    <property type="entry name" value="GLUCOSE-6-PHOSPHATE 1-DEHYDROGENASE G6PD"/>
    <property type="match status" value="1"/>
</dbReference>
<comment type="caution">
    <text evidence="9">The sequence shown here is derived from an EMBL/GenBank/DDBJ whole genome shotgun (WGS) entry which is preliminary data.</text>
</comment>
<organism evidence="9">
    <name type="scientific">marine sediment metagenome</name>
    <dbReference type="NCBI Taxonomy" id="412755"/>
    <lineage>
        <taxon>unclassified sequences</taxon>
        <taxon>metagenomes</taxon>
        <taxon>ecological metagenomes</taxon>
    </lineage>
</organism>
<evidence type="ECO:0008006" key="10">
    <source>
        <dbReference type="Google" id="ProtNLM"/>
    </source>
</evidence>
<accession>A0A0F9GLH2</accession>
<dbReference type="EMBL" id="LAZR01017622">
    <property type="protein sequence ID" value="KKL99658.1"/>
    <property type="molecule type" value="Genomic_DNA"/>
</dbReference>
<dbReference type="GO" id="GO:0005829">
    <property type="term" value="C:cytosol"/>
    <property type="evidence" value="ECO:0007669"/>
    <property type="project" value="TreeGrafter"/>
</dbReference>
<dbReference type="InterPro" id="IPR019796">
    <property type="entry name" value="G6P_DH_AS"/>
</dbReference>